<organism evidence="1 2">
    <name type="scientific">Cyclotella atomus</name>
    <dbReference type="NCBI Taxonomy" id="382360"/>
    <lineage>
        <taxon>Eukaryota</taxon>
        <taxon>Sar</taxon>
        <taxon>Stramenopiles</taxon>
        <taxon>Ochrophyta</taxon>
        <taxon>Bacillariophyta</taxon>
        <taxon>Coscinodiscophyceae</taxon>
        <taxon>Thalassiosirophycidae</taxon>
        <taxon>Stephanodiscales</taxon>
        <taxon>Stephanodiscaceae</taxon>
        <taxon>Cyclotella</taxon>
    </lineage>
</organism>
<dbReference type="Gene3D" id="3.90.320.10">
    <property type="match status" value="1"/>
</dbReference>
<dbReference type="EMBL" id="JALLPJ020001006">
    <property type="protein sequence ID" value="KAL3778096.1"/>
    <property type="molecule type" value="Genomic_DNA"/>
</dbReference>
<reference evidence="1 2" key="1">
    <citation type="submission" date="2024-10" db="EMBL/GenBank/DDBJ databases">
        <title>Updated reference genomes for cyclostephanoid diatoms.</title>
        <authorList>
            <person name="Roberts W.R."/>
            <person name="Alverson A.J."/>
        </authorList>
    </citation>
    <scope>NUCLEOTIDE SEQUENCE [LARGE SCALE GENOMIC DNA]</scope>
    <source>
        <strain evidence="1 2">AJA010-31</strain>
    </source>
</reference>
<dbReference type="AlphaFoldDB" id="A0ABD3NRB7"/>
<protein>
    <recommendedName>
        <fullName evidence="3">YqaJ viral recombinase domain-containing protein</fullName>
    </recommendedName>
</protein>
<name>A0ABD3NRB7_9STRA</name>
<dbReference type="InterPro" id="IPR011604">
    <property type="entry name" value="PDDEXK-like_dom_sf"/>
</dbReference>
<comment type="caution">
    <text evidence="1">The sequence shown here is derived from an EMBL/GenBank/DDBJ whole genome shotgun (WGS) entry which is preliminary data.</text>
</comment>
<proteinExistence type="predicted"/>
<keyword evidence="2" id="KW-1185">Reference proteome</keyword>
<dbReference type="Proteomes" id="UP001530400">
    <property type="component" value="Unassembled WGS sequence"/>
</dbReference>
<evidence type="ECO:0000313" key="1">
    <source>
        <dbReference type="EMBL" id="KAL3778096.1"/>
    </source>
</evidence>
<sequence>MIFASEVPVIAKLNPYRKIEDVFYTVWNRTDPIQVLSIEKKLSLPTPEERMSNIIVESGASDVIEKAVDMSSKADSVEEINAVTRGLTSSIEGMQNVDDDVKRVLIDHGVSEVKQNYGKENESKAINHYEEKQKTKVSGSNLKFYKKLIGLTPQNREIWVGGRIDGEAGGRVIEVKNRTKRFMNPLPKYDICQLQTYLAILESPEGELVEHLRRKSNGGGVQTHSTIIARDNIMWQSEILPHLLKFGESLNAFMEQPDEQRDFLLHDEKEKHEIMESYGLL</sequence>
<accession>A0ABD3NRB7</accession>
<evidence type="ECO:0008006" key="3">
    <source>
        <dbReference type="Google" id="ProtNLM"/>
    </source>
</evidence>
<evidence type="ECO:0000313" key="2">
    <source>
        <dbReference type="Proteomes" id="UP001530400"/>
    </source>
</evidence>
<gene>
    <name evidence="1" type="ORF">ACHAWO_001762</name>
</gene>